<evidence type="ECO:0000259" key="6">
    <source>
        <dbReference type="Pfam" id="PF01276"/>
    </source>
</evidence>
<dbReference type="InterPro" id="IPR000310">
    <property type="entry name" value="Orn/Lys/Arg_deCO2ase_major_dom"/>
</dbReference>
<keyword evidence="4" id="KW-0663">Pyridoxal phosphate</keyword>
<organism evidence="8 9">
    <name type="scientific">Lysinibacillus alkalisoli</name>
    <dbReference type="NCBI Taxonomy" id="1911548"/>
    <lineage>
        <taxon>Bacteria</taxon>
        <taxon>Bacillati</taxon>
        <taxon>Bacillota</taxon>
        <taxon>Bacilli</taxon>
        <taxon>Bacillales</taxon>
        <taxon>Bacillaceae</taxon>
        <taxon>Lysinibacillus</taxon>
    </lineage>
</organism>
<evidence type="ECO:0000256" key="1">
    <source>
        <dbReference type="ARBA" id="ARBA00001933"/>
    </source>
</evidence>
<gene>
    <name evidence="8" type="ORF">GCM10007425_30120</name>
</gene>
<evidence type="ECO:0000313" key="9">
    <source>
        <dbReference type="Proteomes" id="UP000616608"/>
    </source>
</evidence>
<feature type="domain" description="Orn/Lys/Arg decarboxylases family 1 pyridoxal-P attachment site" evidence="6">
    <location>
        <begin position="6"/>
        <end position="273"/>
    </location>
</feature>
<keyword evidence="3" id="KW-0210">Decarboxylase</keyword>
<accession>A0A917GAP8</accession>
<proteinExistence type="inferred from homology"/>
<dbReference type="SUPFAM" id="SSF53383">
    <property type="entry name" value="PLP-dependent transferases"/>
    <property type="match status" value="1"/>
</dbReference>
<keyword evidence="9" id="KW-1185">Reference proteome</keyword>
<dbReference type="PANTHER" id="PTHR43277">
    <property type="entry name" value="ARGININE DECARBOXYLASE"/>
    <property type="match status" value="1"/>
</dbReference>
<comment type="similarity">
    <text evidence="2">Belongs to the Orn/Lys/Arg decarboxylase class-I family.</text>
</comment>
<dbReference type="InterPro" id="IPR052357">
    <property type="entry name" value="Orn_Lys_Arg_decarboxylase-I"/>
</dbReference>
<dbReference type="InterPro" id="IPR015421">
    <property type="entry name" value="PyrdxlP-dep_Trfase_major"/>
</dbReference>
<dbReference type="GO" id="GO:0016831">
    <property type="term" value="F:carboxy-lyase activity"/>
    <property type="evidence" value="ECO:0007669"/>
    <property type="project" value="UniProtKB-KW"/>
</dbReference>
<evidence type="ECO:0000256" key="3">
    <source>
        <dbReference type="ARBA" id="ARBA00022793"/>
    </source>
</evidence>
<reference evidence="8" key="2">
    <citation type="submission" date="2020-09" db="EMBL/GenBank/DDBJ databases">
        <authorList>
            <person name="Sun Q."/>
            <person name="Zhou Y."/>
        </authorList>
    </citation>
    <scope>NUCLEOTIDE SEQUENCE</scope>
    <source>
        <strain evidence="8">CGMCC 1.15760</strain>
    </source>
</reference>
<dbReference type="SUPFAM" id="SSF55904">
    <property type="entry name" value="Ornithine decarboxylase C-terminal domain"/>
    <property type="match status" value="1"/>
</dbReference>
<dbReference type="Gene3D" id="3.90.100.10">
    <property type="entry name" value="Orn/Lys/Arg decarboxylase, C-terminal domain"/>
    <property type="match status" value="1"/>
</dbReference>
<evidence type="ECO:0000256" key="5">
    <source>
        <dbReference type="ARBA" id="ARBA00023239"/>
    </source>
</evidence>
<evidence type="ECO:0000259" key="7">
    <source>
        <dbReference type="Pfam" id="PF03711"/>
    </source>
</evidence>
<evidence type="ECO:0000256" key="2">
    <source>
        <dbReference type="ARBA" id="ARBA00010671"/>
    </source>
</evidence>
<name>A0A917GAP8_9BACI</name>
<dbReference type="InterPro" id="IPR015424">
    <property type="entry name" value="PyrdxlP-dep_Trfase"/>
</dbReference>
<comment type="caution">
    <text evidence="8">The sequence shown here is derived from an EMBL/GenBank/DDBJ whole genome shotgun (WGS) entry which is preliminary data.</text>
</comment>
<dbReference type="Pfam" id="PF01276">
    <property type="entry name" value="OKR_DC_1"/>
    <property type="match status" value="1"/>
</dbReference>
<dbReference type="EMBL" id="BMJT01000014">
    <property type="protein sequence ID" value="GGG33396.1"/>
    <property type="molecule type" value="Genomic_DNA"/>
</dbReference>
<keyword evidence="5" id="KW-0456">Lyase</keyword>
<dbReference type="InterPro" id="IPR008286">
    <property type="entry name" value="Prn/Lys/Arg_de-COase_C"/>
</dbReference>
<sequence length="471" mass="53559">MQHQKPLVEAMHNFVKQRNYSLHVPGHKHGTLSKLPQPIKDSLAYDVTELNGLDDLYHATSILLTSQQLLTELHNTKESFFLVNGSTVGNLIMLLSNCQMGDKIFIQRNAHKSIFNALELGKINPIYIGGQWDQRTQTMVSISLDTIRQAILKYPTVKTILLTTPTYYGECNKELLEIIQYCHAHDIIVLIDEAHGAHFDISPHFPKSSLRYGADMVVQSAHKTLPAMTMGAYLHVNSESISLEKVRQNLSILQSSSPSYLIMASLDDARHYKANYTLADSHYFMEKRQLFIESLRSIRGLEIIEVEDPLKLLLRAPGYTGFQLQSALEHQHVYVELADLYQVVCILPLVKVNEETSFIAIRKAIKYAYIQLIQTATVNYELIEHYDEPVVIEPIYSPFEVKKQASEFIHYTQALHRIAAETIIPYPPGIPLFVAGEKITLSMLTNLEMLQLAGANFQRENRNTKEIKVVK</sequence>
<reference evidence="8" key="1">
    <citation type="journal article" date="2014" name="Int. J. Syst. Evol. Microbiol.">
        <title>Complete genome sequence of Corynebacterium casei LMG S-19264T (=DSM 44701T), isolated from a smear-ripened cheese.</title>
        <authorList>
            <consortium name="US DOE Joint Genome Institute (JGI-PGF)"/>
            <person name="Walter F."/>
            <person name="Albersmeier A."/>
            <person name="Kalinowski J."/>
            <person name="Ruckert C."/>
        </authorList>
    </citation>
    <scope>NUCLEOTIDE SEQUENCE</scope>
    <source>
        <strain evidence="8">CGMCC 1.15760</strain>
    </source>
</reference>
<dbReference type="Proteomes" id="UP000616608">
    <property type="component" value="Unassembled WGS sequence"/>
</dbReference>
<dbReference type="PANTHER" id="PTHR43277:SF3">
    <property type="entry name" value="DECARBOXYLASE, PUTATIVE-RELATED"/>
    <property type="match status" value="1"/>
</dbReference>
<protein>
    <submittedName>
        <fullName evidence="8">Arginine decarboxylase</fullName>
    </submittedName>
</protein>
<evidence type="ECO:0000313" key="8">
    <source>
        <dbReference type="EMBL" id="GGG33396.1"/>
    </source>
</evidence>
<dbReference type="Gene3D" id="3.40.640.10">
    <property type="entry name" value="Type I PLP-dependent aspartate aminotransferase-like (Major domain)"/>
    <property type="match status" value="1"/>
</dbReference>
<feature type="domain" description="Orn/Lys/Arg decarboxylase C-terminal" evidence="7">
    <location>
        <begin position="375"/>
        <end position="453"/>
    </location>
</feature>
<comment type="cofactor">
    <cofactor evidence="1">
        <name>pyridoxal 5'-phosphate</name>
        <dbReference type="ChEBI" id="CHEBI:597326"/>
    </cofactor>
</comment>
<evidence type="ECO:0000256" key="4">
    <source>
        <dbReference type="ARBA" id="ARBA00022898"/>
    </source>
</evidence>
<dbReference type="AlphaFoldDB" id="A0A917GAP8"/>
<dbReference type="InterPro" id="IPR036633">
    <property type="entry name" value="Prn/Lys/Arg_de-COase_C_sf"/>
</dbReference>
<dbReference type="Pfam" id="PF03711">
    <property type="entry name" value="OKR_DC_1_C"/>
    <property type="match status" value="1"/>
</dbReference>
<dbReference type="RefSeq" id="WP_188615899.1">
    <property type="nucleotide sequence ID" value="NZ_BMJT01000014.1"/>
</dbReference>